<dbReference type="EMBL" id="CCCS020000035">
    <property type="protein sequence ID" value="CDQ10407.1"/>
    <property type="molecule type" value="Genomic_DNA"/>
</dbReference>
<evidence type="ECO:0000313" key="4">
    <source>
        <dbReference type="Proteomes" id="UP000193925"/>
    </source>
</evidence>
<reference evidence="3 4" key="3">
    <citation type="submission" date="2017-03" db="EMBL/GenBank/DDBJ databases">
        <authorList>
            <person name="Regsiter A."/>
            <person name="William W."/>
        </authorList>
    </citation>
    <scope>NUCLEOTIDE SEQUENCE [LARGE SCALE GENOMIC DNA]</scope>
    <source>
        <strain evidence="3">PRJEB5721</strain>
    </source>
</reference>
<dbReference type="EMBL" id="LT841305">
    <property type="protein sequence ID" value="SMH64433.1"/>
    <property type="molecule type" value="Genomic_DNA"/>
</dbReference>
<keyword evidence="1" id="KW-0812">Transmembrane</keyword>
<sequence>MRKSIIDAPFMKKAIDQPAQGARSVTPQYSREAGVSLIGVIFWLLILVFAVAFVVKVMPSYYDYWSLKNIVSHQAQQSGPGASPSQIRHDLNDRLGVAMINIPQKDIHIERSGTGPALITVSYDKIVPLIANISLLLHFKAIGH</sequence>
<dbReference type="AlphaFoldDB" id="A0A060UP66"/>
<dbReference type="Proteomes" id="UP000193925">
    <property type="component" value="Chromosome AFERRI"/>
</dbReference>
<proteinExistence type="predicted"/>
<name>A0A060UP66_9PROT</name>
<gene>
    <name evidence="3" type="ORF">AFERRI_10466</name>
    <name evidence="2" type="ORF">AFERRI_400188</name>
</gene>
<evidence type="ECO:0000313" key="2">
    <source>
        <dbReference type="EMBL" id="CDQ10407.1"/>
    </source>
</evidence>
<keyword evidence="1" id="KW-0472">Membrane</keyword>
<dbReference type="RefSeq" id="WP_035192905.1">
    <property type="nucleotide sequence ID" value="NZ_CCCS020000035.1"/>
</dbReference>
<dbReference type="InterPro" id="IPR032314">
    <property type="entry name" value="DUF4845"/>
</dbReference>
<dbReference type="Pfam" id="PF16137">
    <property type="entry name" value="DUF4845"/>
    <property type="match status" value="1"/>
</dbReference>
<feature type="transmembrane region" description="Helical" evidence="1">
    <location>
        <begin position="33"/>
        <end position="55"/>
    </location>
</feature>
<accession>A0A060UP66</accession>
<reference evidence="2" key="2">
    <citation type="submission" date="2014-07" db="EMBL/GenBank/DDBJ databases">
        <title>Initial genome analysis of the psychrotolerant acidophile Acidithiobacillus ferrivorans CF27: insights into iron and sulfur oxidation pathways and into biofilm formation.</title>
        <authorList>
            <person name="Talla E."/>
            <person name="Hedrich S."/>
            <person name="Mangenot S."/>
            <person name="Ji B."/>
            <person name="Johnson D.B."/>
            <person name="Barbe V."/>
            <person name="Bonnefoy V."/>
        </authorList>
    </citation>
    <scope>NUCLEOTIDE SEQUENCE [LARGE SCALE GENOMIC DNA]</scope>
    <source>
        <strain evidence="2">CF27</strain>
    </source>
</reference>
<keyword evidence="4" id="KW-1185">Reference proteome</keyword>
<evidence type="ECO:0000256" key="1">
    <source>
        <dbReference type="SAM" id="Phobius"/>
    </source>
</evidence>
<protein>
    <recommendedName>
        <fullName evidence="5">DUF4845 domain-containing protein</fullName>
    </recommendedName>
</protein>
<reference evidence="2" key="1">
    <citation type="submission" date="2014-03" db="EMBL/GenBank/DDBJ databases">
        <authorList>
            <person name="Genoscope - CEA"/>
        </authorList>
    </citation>
    <scope>NUCLEOTIDE SEQUENCE [LARGE SCALE GENOMIC DNA]</scope>
    <source>
        <strain evidence="2">CF27</strain>
    </source>
</reference>
<evidence type="ECO:0000313" key="3">
    <source>
        <dbReference type="EMBL" id="SMH64433.1"/>
    </source>
</evidence>
<organism evidence="2">
    <name type="scientific">Acidithiobacillus ferrivorans</name>
    <dbReference type="NCBI Taxonomy" id="160808"/>
    <lineage>
        <taxon>Bacteria</taxon>
        <taxon>Pseudomonadati</taxon>
        <taxon>Pseudomonadota</taxon>
        <taxon>Acidithiobacillia</taxon>
        <taxon>Acidithiobacillales</taxon>
        <taxon>Acidithiobacillaceae</taxon>
        <taxon>Acidithiobacillus</taxon>
    </lineage>
</organism>
<keyword evidence="1" id="KW-1133">Transmembrane helix</keyword>
<evidence type="ECO:0008006" key="5">
    <source>
        <dbReference type="Google" id="ProtNLM"/>
    </source>
</evidence>